<dbReference type="EMBL" id="KV748602">
    <property type="protein sequence ID" value="OCL14198.1"/>
    <property type="molecule type" value="Genomic_DNA"/>
</dbReference>
<accession>A0A8E2FC28</accession>
<evidence type="ECO:0000313" key="2">
    <source>
        <dbReference type="EMBL" id="OCL14198.1"/>
    </source>
</evidence>
<reference evidence="2 3" key="1">
    <citation type="journal article" date="2016" name="Nat. Commun.">
        <title>Ectomycorrhizal ecology is imprinted in the genome of the dominant symbiotic fungus Cenococcum geophilum.</title>
        <authorList>
            <consortium name="DOE Joint Genome Institute"/>
            <person name="Peter M."/>
            <person name="Kohler A."/>
            <person name="Ohm R.A."/>
            <person name="Kuo A."/>
            <person name="Krutzmann J."/>
            <person name="Morin E."/>
            <person name="Arend M."/>
            <person name="Barry K.W."/>
            <person name="Binder M."/>
            <person name="Choi C."/>
            <person name="Clum A."/>
            <person name="Copeland A."/>
            <person name="Grisel N."/>
            <person name="Haridas S."/>
            <person name="Kipfer T."/>
            <person name="LaButti K."/>
            <person name="Lindquist E."/>
            <person name="Lipzen A."/>
            <person name="Maire R."/>
            <person name="Meier B."/>
            <person name="Mihaltcheva S."/>
            <person name="Molinier V."/>
            <person name="Murat C."/>
            <person name="Poggeler S."/>
            <person name="Quandt C.A."/>
            <person name="Sperisen C."/>
            <person name="Tritt A."/>
            <person name="Tisserant E."/>
            <person name="Crous P.W."/>
            <person name="Henrissat B."/>
            <person name="Nehls U."/>
            <person name="Egli S."/>
            <person name="Spatafora J.W."/>
            <person name="Grigoriev I.V."/>
            <person name="Martin F.M."/>
        </authorList>
    </citation>
    <scope>NUCLEOTIDE SEQUENCE [LARGE SCALE GENOMIC DNA]</scope>
    <source>
        <strain evidence="2 3">CBS 207.34</strain>
    </source>
</reference>
<protein>
    <submittedName>
        <fullName evidence="2">Uncharacterized protein</fullName>
    </submittedName>
</protein>
<keyword evidence="3" id="KW-1185">Reference proteome</keyword>
<dbReference type="Proteomes" id="UP000250140">
    <property type="component" value="Unassembled WGS sequence"/>
</dbReference>
<dbReference type="AlphaFoldDB" id="A0A8E2FC28"/>
<gene>
    <name evidence="2" type="ORF">AOQ84DRAFT_49409</name>
</gene>
<name>A0A8E2FC28_9PEZI</name>
<organism evidence="2 3">
    <name type="scientific">Glonium stellatum</name>
    <dbReference type="NCBI Taxonomy" id="574774"/>
    <lineage>
        <taxon>Eukaryota</taxon>
        <taxon>Fungi</taxon>
        <taxon>Dikarya</taxon>
        <taxon>Ascomycota</taxon>
        <taxon>Pezizomycotina</taxon>
        <taxon>Dothideomycetes</taxon>
        <taxon>Pleosporomycetidae</taxon>
        <taxon>Gloniales</taxon>
        <taxon>Gloniaceae</taxon>
        <taxon>Glonium</taxon>
    </lineage>
</organism>
<proteinExistence type="predicted"/>
<evidence type="ECO:0000256" key="1">
    <source>
        <dbReference type="SAM" id="MobiDB-lite"/>
    </source>
</evidence>
<feature type="region of interest" description="Disordered" evidence="1">
    <location>
        <begin position="35"/>
        <end position="74"/>
    </location>
</feature>
<evidence type="ECO:0000313" key="3">
    <source>
        <dbReference type="Proteomes" id="UP000250140"/>
    </source>
</evidence>
<sequence>MDSLTNSPVTAILASSRRSSPLVIKATTPLTRLPKRALPFTKYSNPHPLDPGLTPRPTSPSPNLLPSHQHNWTH</sequence>
<feature type="compositionally biased region" description="Polar residues" evidence="1">
    <location>
        <begin position="61"/>
        <end position="74"/>
    </location>
</feature>